<sequence>MEPTTGDETAVDGHVHLYPGMEAARVFDAAHRNMRHAAPGAVAFCLLLTETSRDGAFGALASGRMALGGWHTRRLPQDPAALIAADGAGRELTLIAGRQIVSVEGIEVLASATRVRFSDGRPVAEILQALRSQGTPAILPWGLGKWLGRRGGRVAELVGHGMPGVLLGDNAGRPPAWPRPRLFDAAPVLPGTDPLPVPDSEEDVGRFGFLLPGLLDPERPATDLARRLMTLESQPTVFGDRRGTLAVLAEQMTLRRTARR</sequence>
<gene>
    <name evidence="1" type="ORF">JAN5088_01478</name>
</gene>
<reference evidence="1 2" key="1">
    <citation type="submission" date="2015-07" db="EMBL/GenBank/DDBJ databases">
        <authorList>
            <person name="Noorani M."/>
        </authorList>
    </citation>
    <scope>NUCLEOTIDE SEQUENCE [LARGE SCALE GENOMIC DNA]</scope>
    <source>
        <strain evidence="1 2">CECT 5088</strain>
    </source>
</reference>
<dbReference type="AlphaFoldDB" id="A0A0M6XNH1"/>
<name>A0A0M6XNH1_9RHOB</name>
<organism evidence="1 2">
    <name type="scientific">Jannaschia rubra</name>
    <dbReference type="NCBI Taxonomy" id="282197"/>
    <lineage>
        <taxon>Bacteria</taxon>
        <taxon>Pseudomonadati</taxon>
        <taxon>Pseudomonadota</taxon>
        <taxon>Alphaproteobacteria</taxon>
        <taxon>Rhodobacterales</taxon>
        <taxon>Roseobacteraceae</taxon>
        <taxon>Jannaschia</taxon>
    </lineage>
</organism>
<dbReference type="EMBL" id="CXPG01000014">
    <property type="protein sequence ID" value="CTQ32706.1"/>
    <property type="molecule type" value="Genomic_DNA"/>
</dbReference>
<protein>
    <submittedName>
        <fullName evidence="1">Uncharacterized protein</fullName>
    </submittedName>
</protein>
<proteinExistence type="predicted"/>
<dbReference type="STRING" id="282197.SAMN04488517_101641"/>
<evidence type="ECO:0000313" key="1">
    <source>
        <dbReference type="EMBL" id="CTQ32706.1"/>
    </source>
</evidence>
<dbReference type="OrthoDB" id="5430839at2"/>
<keyword evidence="2" id="KW-1185">Reference proteome</keyword>
<accession>A0A0M6XNH1</accession>
<dbReference type="Proteomes" id="UP000048908">
    <property type="component" value="Unassembled WGS sequence"/>
</dbReference>
<evidence type="ECO:0000313" key="2">
    <source>
        <dbReference type="Proteomes" id="UP000048908"/>
    </source>
</evidence>
<dbReference type="RefSeq" id="WP_055682141.1">
    <property type="nucleotide sequence ID" value="NZ_CXPG01000014.1"/>
</dbReference>